<proteinExistence type="predicted"/>
<feature type="compositionally biased region" description="Basic and acidic residues" evidence="1">
    <location>
        <begin position="294"/>
        <end position="313"/>
    </location>
</feature>
<evidence type="ECO:0000313" key="2">
    <source>
        <dbReference type="EMBL" id="ENN71543.1"/>
    </source>
</evidence>
<protein>
    <submittedName>
        <fullName evidence="2">Uncharacterized protein</fullName>
    </submittedName>
</protein>
<dbReference type="PANTHER" id="PTHR47027:SF20">
    <property type="entry name" value="REVERSE TRANSCRIPTASE-LIKE PROTEIN WITH RNA-DIRECTED DNA POLYMERASE DOMAIN"/>
    <property type="match status" value="1"/>
</dbReference>
<accession>N6T207</accession>
<name>N6T207_DENPD</name>
<feature type="non-terminal residue" evidence="2">
    <location>
        <position position="1"/>
    </location>
</feature>
<reference evidence="2" key="1">
    <citation type="journal article" date="2013" name="Genome Biol.">
        <title>Draft genome of the mountain pine beetle, Dendroctonus ponderosae Hopkins, a major forest pest.</title>
        <authorList>
            <person name="Keeling C.I."/>
            <person name="Yuen M.M."/>
            <person name="Liao N.Y."/>
            <person name="Docking T.R."/>
            <person name="Chan S.K."/>
            <person name="Taylor G.A."/>
            <person name="Palmquist D.L."/>
            <person name="Jackman S.D."/>
            <person name="Nguyen A."/>
            <person name="Li M."/>
            <person name="Henderson H."/>
            <person name="Janes J.K."/>
            <person name="Zhao Y."/>
            <person name="Pandoh P."/>
            <person name="Moore R."/>
            <person name="Sperling F.A."/>
            <person name="Huber D.P."/>
            <person name="Birol I."/>
            <person name="Jones S.J."/>
            <person name="Bohlmann J."/>
        </authorList>
    </citation>
    <scope>NUCLEOTIDE SEQUENCE</scope>
</reference>
<organism evidence="2">
    <name type="scientific">Dendroctonus ponderosae</name>
    <name type="common">Mountain pine beetle</name>
    <dbReference type="NCBI Taxonomy" id="77166"/>
    <lineage>
        <taxon>Eukaryota</taxon>
        <taxon>Metazoa</taxon>
        <taxon>Ecdysozoa</taxon>
        <taxon>Arthropoda</taxon>
        <taxon>Hexapoda</taxon>
        <taxon>Insecta</taxon>
        <taxon>Pterygota</taxon>
        <taxon>Neoptera</taxon>
        <taxon>Endopterygota</taxon>
        <taxon>Coleoptera</taxon>
        <taxon>Polyphaga</taxon>
        <taxon>Cucujiformia</taxon>
        <taxon>Curculionidae</taxon>
        <taxon>Scolytinae</taxon>
        <taxon>Dendroctonus</taxon>
    </lineage>
</organism>
<dbReference type="PANTHER" id="PTHR47027">
    <property type="entry name" value="REVERSE TRANSCRIPTASE DOMAIN-CONTAINING PROTEIN"/>
    <property type="match status" value="1"/>
</dbReference>
<gene>
    <name evidence="2" type="ORF">YQE_11771</name>
</gene>
<feature type="region of interest" description="Disordered" evidence="1">
    <location>
        <begin position="294"/>
        <end position="324"/>
    </location>
</feature>
<feature type="compositionally biased region" description="Basic residues" evidence="1">
    <location>
        <begin position="314"/>
        <end position="324"/>
    </location>
</feature>
<dbReference type="EMBL" id="KB741264">
    <property type="protein sequence ID" value="ENN71543.1"/>
    <property type="molecule type" value="Genomic_DNA"/>
</dbReference>
<dbReference type="HOGENOM" id="CLU_000680_4_2_1"/>
<sequence>MPFANTNSPTPTSIRLNPVVKVLENRAGKIVKSTASMAITESRTTGTTIMRNSSTKAHVLDWCRSDDNRTAITMKKNDGRMSSRVSIAFLALPANTTPALFADDTTLLTHSWRKDCIRQQLQLAIDELHQGFIKWKLKINADKSQAILIGRKQYSVDGNITIEGQNIEWERDTKYLGVVLDKQLTWKKHIKTAIDKVKATTAKLYPLLNRRSQMSIRNKLLLIKTIIRPTLAYAYTAWGYAVECHLNRLQATENKLLRMAIDAPWFVRNSQIYRNLEWEPLREFLARKAKADFEKAGRHSNEELRNTPEDLGPRKKGPRHQLAQ</sequence>
<evidence type="ECO:0000256" key="1">
    <source>
        <dbReference type="SAM" id="MobiDB-lite"/>
    </source>
</evidence>
<dbReference type="AlphaFoldDB" id="N6T207"/>